<dbReference type="OMA" id="TANDFMA"/>
<dbReference type="InterPro" id="IPR012337">
    <property type="entry name" value="RNaseH-like_sf"/>
</dbReference>
<evidence type="ECO:0000313" key="2">
    <source>
        <dbReference type="EMBL" id="GCB74070.1"/>
    </source>
</evidence>
<dbReference type="Pfam" id="PF14291">
    <property type="entry name" value="DUF4371"/>
    <property type="match status" value="1"/>
</dbReference>
<sequence>MGAIELVAELDPFLHEHLKKCKNEKVNATYLTKPVYEELIEIMGKHVQDEIVNQINNLDIKYYSIFVDSTPDLTHVDQLVIVVRYCYNGKPCERFLTFLPIENHSPTTLFNKIQQVLGEHKLLLENIRGQSYDNASNMKGSEKGLQAPFKNINRYADYVPCAADSLNLVGEKAVSTVPEVGDYFGSLQELYVFFSGSPRKWGILNTQGNLYFSLKSLSVTRWSAHYEAVRAIKNGYMGILQTLKHILEDSEVKPEYKRDTRNLYHKLVKLEYAILAVVWEEVLERFNKTSKKLQTPGFDVFEGYLLLSSLLLFVKELRENSADRIAQYESEAKGLCEAITSSYSDASKSIVTRNFQMEQVVLLL</sequence>
<dbReference type="PANTHER" id="PTHR45749:SF23">
    <property type="entry name" value="ZINC FINGER MYM-TYPE PROTEIN 1-LIKE"/>
    <property type="match status" value="1"/>
</dbReference>
<dbReference type="OrthoDB" id="10063284at2759"/>
<evidence type="ECO:0000313" key="3">
    <source>
        <dbReference type="Proteomes" id="UP000288216"/>
    </source>
</evidence>
<organism evidence="2 3">
    <name type="scientific">Scyliorhinus torazame</name>
    <name type="common">Cloudy catshark</name>
    <name type="synonym">Catulus torazame</name>
    <dbReference type="NCBI Taxonomy" id="75743"/>
    <lineage>
        <taxon>Eukaryota</taxon>
        <taxon>Metazoa</taxon>
        <taxon>Chordata</taxon>
        <taxon>Craniata</taxon>
        <taxon>Vertebrata</taxon>
        <taxon>Chondrichthyes</taxon>
        <taxon>Elasmobranchii</taxon>
        <taxon>Galeomorphii</taxon>
        <taxon>Galeoidea</taxon>
        <taxon>Carcharhiniformes</taxon>
        <taxon>Scyliorhinidae</taxon>
        <taxon>Scyliorhinus</taxon>
    </lineage>
</organism>
<accession>A0A401PLR3</accession>
<dbReference type="STRING" id="75743.A0A401PLR3"/>
<evidence type="ECO:0000259" key="1">
    <source>
        <dbReference type="Pfam" id="PF14291"/>
    </source>
</evidence>
<reference evidence="2 3" key="1">
    <citation type="journal article" date="2018" name="Nat. Ecol. Evol.">
        <title>Shark genomes provide insights into elasmobranch evolution and the origin of vertebrates.</title>
        <authorList>
            <person name="Hara Y"/>
            <person name="Yamaguchi K"/>
            <person name="Onimaru K"/>
            <person name="Kadota M"/>
            <person name="Koyanagi M"/>
            <person name="Keeley SD"/>
            <person name="Tatsumi K"/>
            <person name="Tanaka K"/>
            <person name="Motone F"/>
            <person name="Kageyama Y"/>
            <person name="Nozu R"/>
            <person name="Adachi N"/>
            <person name="Nishimura O"/>
            <person name="Nakagawa R"/>
            <person name="Tanegashima C"/>
            <person name="Kiyatake I"/>
            <person name="Matsumoto R"/>
            <person name="Murakumo K"/>
            <person name="Nishida K"/>
            <person name="Terakita A"/>
            <person name="Kuratani S"/>
            <person name="Sato K"/>
            <person name="Hyodo S Kuraku.S."/>
        </authorList>
    </citation>
    <scope>NUCLEOTIDE SEQUENCE [LARGE SCALE GENOMIC DNA]</scope>
</reference>
<dbReference type="PANTHER" id="PTHR45749">
    <property type="match status" value="1"/>
</dbReference>
<feature type="domain" description="DUF4371" evidence="1">
    <location>
        <begin position="22"/>
        <end position="142"/>
    </location>
</feature>
<proteinExistence type="predicted"/>
<dbReference type="EMBL" id="BFAA01000842">
    <property type="protein sequence ID" value="GCB74070.1"/>
    <property type="molecule type" value="Genomic_DNA"/>
</dbReference>
<dbReference type="InterPro" id="IPR025398">
    <property type="entry name" value="DUF4371"/>
</dbReference>
<dbReference type="AlphaFoldDB" id="A0A401PLR3"/>
<comment type="caution">
    <text evidence="2">The sequence shown here is derived from an EMBL/GenBank/DDBJ whole genome shotgun (WGS) entry which is preliminary data.</text>
</comment>
<dbReference type="SUPFAM" id="SSF53098">
    <property type="entry name" value="Ribonuclease H-like"/>
    <property type="match status" value="1"/>
</dbReference>
<keyword evidence="3" id="KW-1185">Reference proteome</keyword>
<gene>
    <name evidence="2" type="ORF">scyTo_0003155</name>
</gene>
<dbReference type="Proteomes" id="UP000288216">
    <property type="component" value="Unassembled WGS sequence"/>
</dbReference>
<protein>
    <recommendedName>
        <fullName evidence="1">DUF4371 domain-containing protein</fullName>
    </recommendedName>
</protein>
<name>A0A401PLR3_SCYTO</name>